<evidence type="ECO:0000256" key="9">
    <source>
        <dbReference type="ARBA" id="ARBA00022842"/>
    </source>
</evidence>
<evidence type="ECO:0000256" key="12">
    <source>
        <dbReference type="PIRSR" id="PIRSR006118-2"/>
    </source>
</evidence>
<comment type="cofactor">
    <cofactor evidence="2 12">
        <name>Mg(2+)</name>
        <dbReference type="ChEBI" id="CHEBI:18420"/>
    </cofactor>
</comment>
<dbReference type="FunFam" id="3.40.50.1000:FF:000029">
    <property type="entry name" value="3-deoxy-D-manno-octulosonate 8-phosphate phosphatase KdsC"/>
    <property type="match status" value="1"/>
</dbReference>
<dbReference type="SFLD" id="SFLDG01136">
    <property type="entry name" value="C1.6:_Phosphoserine_Phosphatas"/>
    <property type="match status" value="1"/>
</dbReference>
<keyword evidence="7 12" id="KW-0479">Metal-binding</keyword>
<feature type="binding site" evidence="12">
    <location>
        <position position="28"/>
    </location>
    <ligand>
        <name>Mg(2+)</name>
        <dbReference type="ChEBI" id="CHEBI:18420"/>
    </ligand>
</feature>
<dbReference type="InterPro" id="IPR036412">
    <property type="entry name" value="HAD-like_sf"/>
</dbReference>
<keyword evidence="10" id="KW-0448">Lipopolysaccharide biosynthesis</keyword>
<comment type="caution">
    <text evidence="13">The sequence shown here is derived from an EMBL/GenBank/DDBJ whole genome shotgun (WGS) entry which is preliminary data.</text>
</comment>
<dbReference type="InterPro" id="IPR050793">
    <property type="entry name" value="CMP-NeuNAc_synthase"/>
</dbReference>
<name>T0F9I4_9LEPT</name>
<evidence type="ECO:0000256" key="5">
    <source>
        <dbReference type="ARBA" id="ARBA00013066"/>
    </source>
</evidence>
<keyword evidence="9 12" id="KW-0460">Magnesium</keyword>
<evidence type="ECO:0000313" key="13">
    <source>
        <dbReference type="EMBL" id="EQA69858.1"/>
    </source>
</evidence>
<gene>
    <name evidence="13" type="ORF">LEP1GSC059_1896</name>
</gene>
<dbReference type="Gene3D" id="3.40.50.1000">
    <property type="entry name" value="HAD superfamily/HAD-like"/>
    <property type="match status" value="1"/>
</dbReference>
<dbReference type="PANTHER" id="PTHR21485">
    <property type="entry name" value="HAD SUPERFAMILY MEMBERS CMAS AND KDSC"/>
    <property type="match status" value="1"/>
</dbReference>
<evidence type="ECO:0000313" key="14">
    <source>
        <dbReference type="Proteomes" id="UP000015442"/>
    </source>
</evidence>
<comment type="similarity">
    <text evidence="3">Belongs to the KdsC family.</text>
</comment>
<dbReference type="PIRSF" id="PIRSF006118">
    <property type="entry name" value="KDO8-P_Ptase"/>
    <property type="match status" value="1"/>
</dbReference>
<dbReference type="SFLD" id="SFLDS00003">
    <property type="entry name" value="Haloacid_Dehalogenase"/>
    <property type="match status" value="1"/>
</dbReference>
<dbReference type="AlphaFoldDB" id="T0F9I4"/>
<dbReference type="CDD" id="cd01630">
    <property type="entry name" value="HAD_KDO-like"/>
    <property type="match status" value="1"/>
</dbReference>
<evidence type="ECO:0000256" key="4">
    <source>
        <dbReference type="ARBA" id="ARBA00011881"/>
    </source>
</evidence>
<evidence type="ECO:0000256" key="1">
    <source>
        <dbReference type="ARBA" id="ARBA00000898"/>
    </source>
</evidence>
<evidence type="ECO:0000256" key="11">
    <source>
        <dbReference type="ARBA" id="ARBA00031051"/>
    </source>
</evidence>
<organism evidence="13 14">
    <name type="scientific">Leptospira noguchii serovar Panama str. CZ214</name>
    <dbReference type="NCBI Taxonomy" id="1001595"/>
    <lineage>
        <taxon>Bacteria</taxon>
        <taxon>Pseudomonadati</taxon>
        <taxon>Spirochaetota</taxon>
        <taxon>Spirochaetia</taxon>
        <taxon>Leptospirales</taxon>
        <taxon>Leptospiraceae</taxon>
        <taxon>Leptospira</taxon>
    </lineage>
</organism>
<dbReference type="PANTHER" id="PTHR21485:SF6">
    <property type="entry name" value="N-ACYLNEURAMINATE CYTIDYLYLTRANSFERASE-RELATED"/>
    <property type="match status" value="1"/>
</dbReference>
<dbReference type="GO" id="GO:0008781">
    <property type="term" value="F:N-acylneuraminate cytidylyltransferase activity"/>
    <property type="evidence" value="ECO:0007669"/>
    <property type="project" value="TreeGrafter"/>
</dbReference>
<dbReference type="NCBIfam" id="TIGR01670">
    <property type="entry name" value="KdsC-phosphatas"/>
    <property type="match status" value="1"/>
</dbReference>
<keyword evidence="8" id="KW-0378">Hydrolase</keyword>
<dbReference type="GO" id="GO:0019143">
    <property type="term" value="F:3-deoxy-manno-octulosonate-8-phosphatase activity"/>
    <property type="evidence" value="ECO:0007669"/>
    <property type="project" value="UniProtKB-EC"/>
</dbReference>
<evidence type="ECO:0000256" key="7">
    <source>
        <dbReference type="ARBA" id="ARBA00022723"/>
    </source>
</evidence>
<evidence type="ECO:0000256" key="8">
    <source>
        <dbReference type="ARBA" id="ARBA00022801"/>
    </source>
</evidence>
<dbReference type="GO" id="GO:0009103">
    <property type="term" value="P:lipopolysaccharide biosynthetic process"/>
    <property type="evidence" value="ECO:0007669"/>
    <property type="project" value="UniProtKB-KW"/>
</dbReference>
<dbReference type="RefSeq" id="WP_017214735.1">
    <property type="nucleotide sequence ID" value="NZ_AKWY02000034.1"/>
</dbReference>
<proteinExistence type="inferred from homology"/>
<dbReference type="EC" id="3.1.3.45" evidence="5"/>
<evidence type="ECO:0000256" key="6">
    <source>
        <dbReference type="ARBA" id="ARBA00020092"/>
    </source>
</evidence>
<reference evidence="13 14" key="1">
    <citation type="submission" date="2013-05" db="EMBL/GenBank/DDBJ databases">
        <authorList>
            <person name="Harkins D.M."/>
            <person name="Durkin A.S."/>
            <person name="Brinkac L.M."/>
            <person name="Haft D.H."/>
            <person name="Selengut J.D."/>
            <person name="Sanka R."/>
            <person name="DePew J."/>
            <person name="Purushe J."/>
            <person name="Hartskeerl R.A."/>
            <person name="Ahmed A."/>
            <person name="van der Linden H."/>
            <person name="Goris M.G.A."/>
            <person name="Vinetz J.M."/>
            <person name="Sutton G.G."/>
            <person name="Nierman W.C."/>
            <person name="Fouts D.E."/>
        </authorList>
    </citation>
    <scope>NUCLEOTIDE SEQUENCE [LARGE SCALE GENOMIC DNA]</scope>
    <source>
        <strain evidence="13 14">CZ214</strain>
    </source>
</reference>
<feature type="binding site" evidence="12">
    <location>
        <position position="120"/>
    </location>
    <ligand>
        <name>Mg(2+)</name>
        <dbReference type="ChEBI" id="CHEBI:18420"/>
    </ligand>
</feature>
<dbReference type="InterPro" id="IPR023214">
    <property type="entry name" value="HAD_sf"/>
</dbReference>
<dbReference type="SUPFAM" id="SSF56784">
    <property type="entry name" value="HAD-like"/>
    <property type="match status" value="1"/>
</dbReference>
<comment type="subunit">
    <text evidence="4">Homotetramer.</text>
</comment>
<dbReference type="GeneID" id="23203616"/>
<dbReference type="SFLD" id="SFLDG01138">
    <property type="entry name" value="C1.6.2:_Deoxy-d-mannose-octulo"/>
    <property type="match status" value="1"/>
</dbReference>
<evidence type="ECO:0000256" key="2">
    <source>
        <dbReference type="ARBA" id="ARBA00001946"/>
    </source>
</evidence>
<feature type="binding site" evidence="12">
    <location>
        <position position="30"/>
    </location>
    <ligand>
        <name>substrate</name>
    </ligand>
</feature>
<dbReference type="InterPro" id="IPR010023">
    <property type="entry name" value="KdsC_fam"/>
</dbReference>
<comment type="catalytic activity">
    <reaction evidence="1">
        <text>3-deoxy-alpha-D-manno-2-octulosonate-8-phosphate + H2O = 3-deoxy-alpha-D-manno-oct-2-ulosonate + phosphate</text>
        <dbReference type="Rhea" id="RHEA:11500"/>
        <dbReference type="ChEBI" id="CHEBI:15377"/>
        <dbReference type="ChEBI" id="CHEBI:43474"/>
        <dbReference type="ChEBI" id="CHEBI:85985"/>
        <dbReference type="ChEBI" id="CHEBI:85986"/>
        <dbReference type="EC" id="3.1.3.45"/>
    </reaction>
</comment>
<evidence type="ECO:0000256" key="10">
    <source>
        <dbReference type="ARBA" id="ARBA00022985"/>
    </source>
</evidence>
<accession>T0F9I4</accession>
<evidence type="ECO:0000256" key="3">
    <source>
        <dbReference type="ARBA" id="ARBA00005893"/>
    </source>
</evidence>
<dbReference type="GO" id="GO:0046872">
    <property type="term" value="F:metal ion binding"/>
    <property type="evidence" value="ECO:0007669"/>
    <property type="project" value="UniProtKB-KW"/>
</dbReference>
<dbReference type="Pfam" id="PF08282">
    <property type="entry name" value="Hydrolase_3"/>
    <property type="match status" value="1"/>
</dbReference>
<dbReference type="Proteomes" id="UP000015442">
    <property type="component" value="Unassembled WGS sequence"/>
</dbReference>
<dbReference type="EMBL" id="AKWY02000034">
    <property type="protein sequence ID" value="EQA69858.1"/>
    <property type="molecule type" value="Genomic_DNA"/>
</dbReference>
<protein>
    <recommendedName>
        <fullName evidence="6">3-deoxy-D-manno-octulosonate 8-phosphate phosphatase KdsC</fullName>
        <ecNumber evidence="5">3.1.3.45</ecNumber>
    </recommendedName>
    <alternativeName>
        <fullName evidence="11">KDO 8-P phosphatase</fullName>
    </alternativeName>
</protein>
<sequence>MKKLLKRIFRIRFRNEDILKNLKLVIIDIDGVLTDGKLYYNESGEFFKIFDVKDGLGIKLLHQEATVAFLSGNPSEIIATRARALGIEHCYIGIENKKESLLSLMYQLKVSKDEVAYIGDDLNDLSVKQLVKLFVCPSDAHLLVKNKSDLILKSAGGNGAVREFADLVLEAKGKFHDYANGIAKSNV</sequence>